<evidence type="ECO:0000313" key="5">
    <source>
        <dbReference type="Proteomes" id="UP000693970"/>
    </source>
</evidence>
<evidence type="ECO:0000256" key="1">
    <source>
        <dbReference type="ARBA" id="ARBA00006908"/>
    </source>
</evidence>
<feature type="signal peptide" evidence="3">
    <location>
        <begin position="1"/>
        <end position="33"/>
    </location>
</feature>
<dbReference type="PANTHER" id="PTHR34557:SF1">
    <property type="entry name" value="PHYTOCHROMOBILIN:FERREDOXIN OXIDOREDUCTASE, CHLOROPLASTIC"/>
    <property type="match status" value="1"/>
</dbReference>
<dbReference type="GO" id="GO:0016636">
    <property type="term" value="F:oxidoreductase activity, acting on the CH-CH group of donors, iron-sulfur protein as acceptor"/>
    <property type="evidence" value="ECO:0007669"/>
    <property type="project" value="InterPro"/>
</dbReference>
<evidence type="ECO:0000256" key="3">
    <source>
        <dbReference type="SAM" id="SignalP"/>
    </source>
</evidence>
<dbReference type="GO" id="GO:0050897">
    <property type="term" value="F:cobalt ion binding"/>
    <property type="evidence" value="ECO:0007669"/>
    <property type="project" value="InterPro"/>
</dbReference>
<dbReference type="OrthoDB" id="496703at2759"/>
<dbReference type="Proteomes" id="UP000693970">
    <property type="component" value="Unassembled WGS sequence"/>
</dbReference>
<accession>A0A9K3LGH6</accession>
<reference evidence="4" key="2">
    <citation type="submission" date="2021-04" db="EMBL/GenBank/DDBJ databases">
        <authorList>
            <person name="Podell S."/>
        </authorList>
    </citation>
    <scope>NUCLEOTIDE SEQUENCE</scope>
    <source>
        <strain evidence="4">Hildebrandi</strain>
    </source>
</reference>
<proteinExistence type="inferred from homology"/>
<dbReference type="AlphaFoldDB" id="A0A9K3LGH6"/>
<sequence>MLPRRKQSRTIRKNRRIFLLIILCILNAGVSKAFQSRQHNHHLKIGRLPPFRQIFHILHSHEESVVGSSTHAEFQDGLGSGLYKKFADHAYRMLLQTEWFEVAPISRNLAFNCSPAKGMPDCVVRISTRALVPFEDHPTAKDLVRYARITLLETVPTTSHQEDDTPSTSVHSPGIQVLNFVFLPNEHTSLPVLGIDLVSLPGSKHLLLMDAQPMTDPNNCAWDTNHWKAWYDRYVFENGSKFPWGGDFPEEVKNFVSPHSLWTRLQEVEDPISVIQEDVWQAFKEHLDLYLELLATYEEDPLSQVAGENAQPAYLDYRRANDPAKPMLNALFGKEWTNNLLDQVLFPKE</sequence>
<reference evidence="4" key="1">
    <citation type="journal article" date="2021" name="Sci. Rep.">
        <title>Diploid genomic architecture of Nitzschia inconspicua, an elite biomass production diatom.</title>
        <authorList>
            <person name="Oliver A."/>
            <person name="Podell S."/>
            <person name="Pinowska A."/>
            <person name="Traller J.C."/>
            <person name="Smith S.R."/>
            <person name="McClure R."/>
            <person name="Beliaev A."/>
            <person name="Bohutskyi P."/>
            <person name="Hill E.A."/>
            <person name="Rabines A."/>
            <person name="Zheng H."/>
            <person name="Allen L.Z."/>
            <person name="Kuo A."/>
            <person name="Grigoriev I.V."/>
            <person name="Allen A.E."/>
            <person name="Hazlebeck D."/>
            <person name="Allen E.E."/>
        </authorList>
    </citation>
    <scope>NUCLEOTIDE SEQUENCE</scope>
    <source>
        <strain evidence="4">Hildebrandi</strain>
    </source>
</reference>
<comment type="caution">
    <text evidence="4">The sequence shown here is derived from an EMBL/GenBank/DDBJ whole genome shotgun (WGS) entry which is preliminary data.</text>
</comment>
<keyword evidence="5" id="KW-1185">Reference proteome</keyword>
<protein>
    <submittedName>
        <fullName evidence="4">Ferredoxin-dependent bilin reductase</fullName>
    </submittedName>
</protein>
<dbReference type="GO" id="GO:0010024">
    <property type="term" value="P:phytochromobilin biosynthetic process"/>
    <property type="evidence" value="ECO:0007669"/>
    <property type="project" value="InterPro"/>
</dbReference>
<dbReference type="Pfam" id="PF05996">
    <property type="entry name" value="Fe_bilin_red"/>
    <property type="match status" value="1"/>
</dbReference>
<comment type="similarity">
    <text evidence="1">Belongs to the HY2 family.</text>
</comment>
<gene>
    <name evidence="4" type="ORF">IV203_036699</name>
</gene>
<keyword evidence="2" id="KW-0560">Oxidoreductase</keyword>
<dbReference type="InterPro" id="IPR009249">
    <property type="entry name" value="Ferredoxin-dep_bilin_Rdtase"/>
</dbReference>
<name>A0A9K3LGH6_9STRA</name>
<dbReference type="PANTHER" id="PTHR34557">
    <property type="entry name" value="PHYTOCHROMOBILIN:FERREDOXIN OXIDOREDUCTASE, CHLOROPLASTIC"/>
    <property type="match status" value="1"/>
</dbReference>
<organism evidence="4 5">
    <name type="scientific">Nitzschia inconspicua</name>
    <dbReference type="NCBI Taxonomy" id="303405"/>
    <lineage>
        <taxon>Eukaryota</taxon>
        <taxon>Sar</taxon>
        <taxon>Stramenopiles</taxon>
        <taxon>Ochrophyta</taxon>
        <taxon>Bacillariophyta</taxon>
        <taxon>Bacillariophyceae</taxon>
        <taxon>Bacillariophycidae</taxon>
        <taxon>Bacillariales</taxon>
        <taxon>Bacillariaceae</taxon>
        <taxon>Nitzschia</taxon>
    </lineage>
</organism>
<feature type="chain" id="PRO_5039928951" evidence="3">
    <location>
        <begin position="34"/>
        <end position="349"/>
    </location>
</feature>
<dbReference type="EMBL" id="JAGRRH010000013">
    <property type="protein sequence ID" value="KAG7361598.1"/>
    <property type="molecule type" value="Genomic_DNA"/>
</dbReference>
<evidence type="ECO:0000256" key="2">
    <source>
        <dbReference type="ARBA" id="ARBA00023002"/>
    </source>
</evidence>
<keyword evidence="3" id="KW-0732">Signal</keyword>
<evidence type="ECO:0000313" key="4">
    <source>
        <dbReference type="EMBL" id="KAG7361598.1"/>
    </source>
</evidence>